<reference evidence="1" key="3">
    <citation type="submission" date="2022-06" db="UniProtKB">
        <authorList>
            <consortium name="EnsemblPlants"/>
        </authorList>
    </citation>
    <scope>IDENTIFICATION</scope>
</reference>
<keyword evidence="2" id="KW-1185">Reference proteome</keyword>
<accession>A0A8R7PNG7</accession>
<dbReference type="AlphaFoldDB" id="A0A8R7PNG7"/>
<name>A0A8R7PNG7_TRIUA</name>
<proteinExistence type="predicted"/>
<dbReference type="Proteomes" id="UP000015106">
    <property type="component" value="Chromosome 3"/>
</dbReference>
<sequence length="99" mass="11069">MYYEIDPLLKKHIPLFGNITGSATSGGMLRCTAQRDGTNSRREKKKRLHSATRAMDKIYSGELTEGAHAKLTFSYEFAYREDACKDAQGADHLGDAVVW</sequence>
<reference evidence="2" key="1">
    <citation type="journal article" date="2013" name="Nature">
        <title>Draft genome of the wheat A-genome progenitor Triticum urartu.</title>
        <authorList>
            <person name="Ling H.Q."/>
            <person name="Zhao S."/>
            <person name="Liu D."/>
            <person name="Wang J."/>
            <person name="Sun H."/>
            <person name="Zhang C."/>
            <person name="Fan H."/>
            <person name="Li D."/>
            <person name="Dong L."/>
            <person name="Tao Y."/>
            <person name="Gao C."/>
            <person name="Wu H."/>
            <person name="Li Y."/>
            <person name="Cui Y."/>
            <person name="Guo X."/>
            <person name="Zheng S."/>
            <person name="Wang B."/>
            <person name="Yu K."/>
            <person name="Liang Q."/>
            <person name="Yang W."/>
            <person name="Lou X."/>
            <person name="Chen J."/>
            <person name="Feng M."/>
            <person name="Jian J."/>
            <person name="Zhang X."/>
            <person name="Luo G."/>
            <person name="Jiang Y."/>
            <person name="Liu J."/>
            <person name="Wang Z."/>
            <person name="Sha Y."/>
            <person name="Zhang B."/>
            <person name="Wu H."/>
            <person name="Tang D."/>
            <person name="Shen Q."/>
            <person name="Xue P."/>
            <person name="Zou S."/>
            <person name="Wang X."/>
            <person name="Liu X."/>
            <person name="Wang F."/>
            <person name="Yang Y."/>
            <person name="An X."/>
            <person name="Dong Z."/>
            <person name="Zhang K."/>
            <person name="Zhang X."/>
            <person name="Luo M.C."/>
            <person name="Dvorak J."/>
            <person name="Tong Y."/>
            <person name="Wang J."/>
            <person name="Yang H."/>
            <person name="Li Z."/>
            <person name="Wang D."/>
            <person name="Zhang A."/>
            <person name="Wang J."/>
        </authorList>
    </citation>
    <scope>NUCLEOTIDE SEQUENCE</scope>
    <source>
        <strain evidence="2">cv. G1812</strain>
    </source>
</reference>
<dbReference type="Gramene" id="TuG1812G0300000657.01.T01">
    <property type="protein sequence ID" value="TuG1812G0300000657.01.T01"/>
    <property type="gene ID" value="TuG1812G0300000657.01"/>
</dbReference>
<organism evidence="1 2">
    <name type="scientific">Triticum urartu</name>
    <name type="common">Red wild einkorn</name>
    <name type="synonym">Crithodium urartu</name>
    <dbReference type="NCBI Taxonomy" id="4572"/>
    <lineage>
        <taxon>Eukaryota</taxon>
        <taxon>Viridiplantae</taxon>
        <taxon>Streptophyta</taxon>
        <taxon>Embryophyta</taxon>
        <taxon>Tracheophyta</taxon>
        <taxon>Spermatophyta</taxon>
        <taxon>Magnoliopsida</taxon>
        <taxon>Liliopsida</taxon>
        <taxon>Poales</taxon>
        <taxon>Poaceae</taxon>
        <taxon>BOP clade</taxon>
        <taxon>Pooideae</taxon>
        <taxon>Triticodae</taxon>
        <taxon>Triticeae</taxon>
        <taxon>Triticinae</taxon>
        <taxon>Triticum</taxon>
    </lineage>
</organism>
<protein>
    <submittedName>
        <fullName evidence="1">Uncharacterized protein</fullName>
    </submittedName>
</protein>
<evidence type="ECO:0000313" key="1">
    <source>
        <dbReference type="EnsemblPlants" id="TuG1812G0300000657.01.T01"/>
    </source>
</evidence>
<evidence type="ECO:0000313" key="2">
    <source>
        <dbReference type="Proteomes" id="UP000015106"/>
    </source>
</evidence>
<reference evidence="1" key="2">
    <citation type="submission" date="2018-03" db="EMBL/GenBank/DDBJ databases">
        <title>The Triticum urartu genome reveals the dynamic nature of wheat genome evolution.</title>
        <authorList>
            <person name="Ling H."/>
            <person name="Ma B."/>
            <person name="Shi X."/>
            <person name="Liu H."/>
            <person name="Dong L."/>
            <person name="Sun H."/>
            <person name="Cao Y."/>
            <person name="Gao Q."/>
            <person name="Zheng S."/>
            <person name="Li Y."/>
            <person name="Yu Y."/>
            <person name="Du H."/>
            <person name="Qi M."/>
            <person name="Li Y."/>
            <person name="Yu H."/>
            <person name="Cui Y."/>
            <person name="Wang N."/>
            <person name="Chen C."/>
            <person name="Wu H."/>
            <person name="Zhao Y."/>
            <person name="Zhang J."/>
            <person name="Li Y."/>
            <person name="Zhou W."/>
            <person name="Zhang B."/>
            <person name="Hu W."/>
            <person name="Eijk M."/>
            <person name="Tang J."/>
            <person name="Witsenboer H."/>
            <person name="Zhao S."/>
            <person name="Li Z."/>
            <person name="Zhang A."/>
            <person name="Wang D."/>
            <person name="Liang C."/>
        </authorList>
    </citation>
    <scope>NUCLEOTIDE SEQUENCE [LARGE SCALE GENOMIC DNA]</scope>
    <source>
        <strain evidence="1">cv. G1812</strain>
    </source>
</reference>
<dbReference type="EnsemblPlants" id="TuG1812G0300000657.01.T01">
    <property type="protein sequence ID" value="TuG1812G0300000657.01.T01"/>
    <property type="gene ID" value="TuG1812G0300000657.01"/>
</dbReference>